<comment type="caution">
    <text evidence="2">The sequence shown here is derived from an EMBL/GenBank/DDBJ whole genome shotgun (WGS) entry which is preliminary data.</text>
</comment>
<keyword evidence="1" id="KW-1133">Transmembrane helix</keyword>
<dbReference type="GO" id="GO:0005794">
    <property type="term" value="C:Golgi apparatus"/>
    <property type="evidence" value="ECO:0007669"/>
    <property type="project" value="TreeGrafter"/>
</dbReference>
<proteinExistence type="predicted"/>
<feature type="transmembrane region" description="Helical" evidence="1">
    <location>
        <begin position="12"/>
        <end position="30"/>
    </location>
</feature>
<organism evidence="2 3">
    <name type="scientific">Paramarasmius palmivorus</name>
    <dbReference type="NCBI Taxonomy" id="297713"/>
    <lineage>
        <taxon>Eukaryota</taxon>
        <taxon>Fungi</taxon>
        <taxon>Dikarya</taxon>
        <taxon>Basidiomycota</taxon>
        <taxon>Agaricomycotina</taxon>
        <taxon>Agaricomycetes</taxon>
        <taxon>Agaricomycetidae</taxon>
        <taxon>Agaricales</taxon>
        <taxon>Marasmiineae</taxon>
        <taxon>Marasmiaceae</taxon>
        <taxon>Paramarasmius</taxon>
    </lineage>
</organism>
<gene>
    <name evidence="2" type="ORF">VNI00_008446</name>
</gene>
<evidence type="ECO:0000313" key="3">
    <source>
        <dbReference type="Proteomes" id="UP001383192"/>
    </source>
</evidence>
<reference evidence="2 3" key="1">
    <citation type="submission" date="2024-01" db="EMBL/GenBank/DDBJ databases">
        <title>A draft genome for a cacao thread blight-causing isolate of Paramarasmius palmivorus.</title>
        <authorList>
            <person name="Baruah I.K."/>
            <person name="Bukari Y."/>
            <person name="Amoako-Attah I."/>
            <person name="Meinhardt L.W."/>
            <person name="Bailey B.A."/>
            <person name="Cohen S.P."/>
        </authorList>
    </citation>
    <scope>NUCLEOTIDE SEQUENCE [LARGE SCALE GENOMIC DNA]</scope>
    <source>
        <strain evidence="2 3">GH-12</strain>
    </source>
</reference>
<sequence length="451" mass="51706">MVVRSSVIRSLYKPILLATSTFITLIFIYTQTAPESGFTLSSFFGAAREIYTCPPEAYSNGSWILRPWTNRTVMTDREDAVEFSGFEGCASSAEYFWHLAADREEQWDRFPAAQSWRWEPNDKEQCRMPAFSGEAMVRDLVQNGGWLVLGDSVSENHFFSMSCSLYPHVTATPDYTTDWYDRGHPQNLYLNPASPLVKRLKFPKGFDIAKTPLMTFRRVDLLFEESELVELHRSLYNPPADFQLFSDEAVWTLSPEYYLNELLTRPLPEGNYGALVVSTAGHWTTTLFSGYRDESKDTTGYGIDGVIGFFGKAMEAWADRVQEAINDDKGVVLSTGKRKKRETIVRAYLPGHEDCHSHRAPWTEIEPFVWNWYNWGNIWEYNEIFTKLLSSAKYPNIHFVGIDRPARLRPDAHATGDCLHIMTGAGVMEGWTHYLWHFASNEIGFRLRGSH</sequence>
<dbReference type="EMBL" id="JAYKXP010000029">
    <property type="protein sequence ID" value="KAK7043092.1"/>
    <property type="molecule type" value="Genomic_DNA"/>
</dbReference>
<dbReference type="InterPro" id="IPR029962">
    <property type="entry name" value="TBL"/>
</dbReference>
<name>A0AAW0CW40_9AGAR</name>
<keyword evidence="1" id="KW-0472">Membrane</keyword>
<dbReference type="AlphaFoldDB" id="A0AAW0CW40"/>
<evidence type="ECO:0000313" key="2">
    <source>
        <dbReference type="EMBL" id="KAK7043092.1"/>
    </source>
</evidence>
<keyword evidence="3" id="KW-1185">Reference proteome</keyword>
<dbReference type="Proteomes" id="UP001383192">
    <property type="component" value="Unassembled WGS sequence"/>
</dbReference>
<accession>A0AAW0CW40</accession>
<dbReference type="PANTHER" id="PTHR32285">
    <property type="entry name" value="PROTEIN TRICHOME BIREFRINGENCE-LIKE 9-RELATED"/>
    <property type="match status" value="1"/>
</dbReference>
<evidence type="ECO:0000256" key="1">
    <source>
        <dbReference type="SAM" id="Phobius"/>
    </source>
</evidence>
<dbReference type="PANTHER" id="PTHR32285:SF48">
    <property type="entry name" value="PROTEIN TRICHOME BIREFRINGENCE-LIKE 19"/>
    <property type="match status" value="1"/>
</dbReference>
<dbReference type="GO" id="GO:0016413">
    <property type="term" value="F:O-acetyltransferase activity"/>
    <property type="evidence" value="ECO:0007669"/>
    <property type="project" value="InterPro"/>
</dbReference>
<protein>
    <submittedName>
        <fullName evidence="2">Uncharacterized protein</fullName>
    </submittedName>
</protein>
<keyword evidence="1" id="KW-0812">Transmembrane</keyword>